<dbReference type="PANTHER" id="PTHR37842:SF2">
    <property type="entry name" value="GYLCOSYL HYDROLASE 115 C-TERMINAL DOMAIN-CONTAINING PROTEIN"/>
    <property type="match status" value="1"/>
</dbReference>
<evidence type="ECO:0000256" key="3">
    <source>
        <dbReference type="SAM" id="SignalP"/>
    </source>
</evidence>
<dbReference type="Gene3D" id="3.20.20.520">
    <property type="entry name" value="Glycosyl hydrolase family 115"/>
    <property type="match status" value="1"/>
</dbReference>
<dbReference type="InterPro" id="IPR031924">
    <property type="entry name" value="GH115"/>
</dbReference>
<evidence type="ECO:0000313" key="5">
    <source>
        <dbReference type="Proteomes" id="UP000290288"/>
    </source>
</evidence>
<reference evidence="4 5" key="1">
    <citation type="submission" date="2019-01" db="EMBL/GenBank/DDBJ databases">
        <title>Draft genome sequence of Psathyrella aberdarensis IHI B618.</title>
        <authorList>
            <person name="Buettner E."/>
            <person name="Kellner H."/>
        </authorList>
    </citation>
    <scope>NUCLEOTIDE SEQUENCE [LARGE SCALE GENOMIC DNA]</scope>
    <source>
        <strain evidence="4 5">IHI B618</strain>
    </source>
</reference>
<evidence type="ECO:0000313" key="4">
    <source>
        <dbReference type="EMBL" id="RXW23975.1"/>
    </source>
</evidence>
<dbReference type="InterPro" id="IPR042301">
    <property type="entry name" value="GH115_sf"/>
</dbReference>
<dbReference type="OrthoDB" id="4849794at2759"/>
<feature type="region of interest" description="Disordered" evidence="2">
    <location>
        <begin position="305"/>
        <end position="325"/>
    </location>
</feature>
<protein>
    <submittedName>
        <fullName evidence="4">Uncharacterized protein</fullName>
    </submittedName>
</protein>
<evidence type="ECO:0000256" key="1">
    <source>
        <dbReference type="ARBA" id="ARBA00022801"/>
    </source>
</evidence>
<name>A0A4Q2DY81_9AGAR</name>
<sequence length="325" mass="35447">MARRLLLLTTTALSLLVQHAAGIGQETCVSFQSSSSTFSVVSGRRAAPVLISQEDWPGVQLAAADFVADIERVTGVKPSFRNVTTSDIQASGSQTPTIIGALGKSPIVDRIVNTTGLDVSSIQGQWEAFLSRRVENPLPGVSSAYVIIGADKWGTIYALYDHSEQFGVSPWYWWADVPTTKQSQLFVSASGCSHGSPAVKYRGIFLNDEQLALQSWAQGKFMNGTGAPFNHLFYGKVFELILRHRGNYLWPAMWSGKFAVDGPLNQPLADFYGVVMGTSHQEPMMRSTPNEFDAGKWNYSTNRTLSSSTGLKERNELALTSPSTP</sequence>
<dbReference type="Pfam" id="PF15979">
    <property type="entry name" value="Glyco_hydro_115"/>
    <property type="match status" value="1"/>
</dbReference>
<keyword evidence="1" id="KW-0378">Hydrolase</keyword>
<accession>A0A4Q2DY81</accession>
<comment type="caution">
    <text evidence="4">The sequence shown here is derived from an EMBL/GenBank/DDBJ whole genome shotgun (WGS) entry which is preliminary data.</text>
</comment>
<dbReference type="Gene3D" id="3.30.379.10">
    <property type="entry name" value="Chitobiase/beta-hexosaminidase domain 2-like"/>
    <property type="match status" value="1"/>
</dbReference>
<organism evidence="4 5">
    <name type="scientific">Candolleomyces aberdarensis</name>
    <dbReference type="NCBI Taxonomy" id="2316362"/>
    <lineage>
        <taxon>Eukaryota</taxon>
        <taxon>Fungi</taxon>
        <taxon>Dikarya</taxon>
        <taxon>Basidiomycota</taxon>
        <taxon>Agaricomycotina</taxon>
        <taxon>Agaricomycetes</taxon>
        <taxon>Agaricomycetidae</taxon>
        <taxon>Agaricales</taxon>
        <taxon>Agaricineae</taxon>
        <taxon>Psathyrellaceae</taxon>
        <taxon>Candolleomyces</taxon>
    </lineage>
</organism>
<gene>
    <name evidence="4" type="ORF">EST38_g1898</name>
</gene>
<dbReference type="GO" id="GO:0016787">
    <property type="term" value="F:hydrolase activity"/>
    <property type="evidence" value="ECO:0007669"/>
    <property type="project" value="UniProtKB-KW"/>
</dbReference>
<keyword evidence="5" id="KW-1185">Reference proteome</keyword>
<dbReference type="InterPro" id="IPR029018">
    <property type="entry name" value="Hex-like_dom2"/>
</dbReference>
<evidence type="ECO:0000256" key="2">
    <source>
        <dbReference type="SAM" id="MobiDB-lite"/>
    </source>
</evidence>
<dbReference type="AlphaFoldDB" id="A0A4Q2DY81"/>
<feature type="signal peptide" evidence="3">
    <location>
        <begin position="1"/>
        <end position="22"/>
    </location>
</feature>
<dbReference type="EMBL" id="SDEE01000028">
    <property type="protein sequence ID" value="RXW23975.1"/>
    <property type="molecule type" value="Genomic_DNA"/>
</dbReference>
<dbReference type="Proteomes" id="UP000290288">
    <property type="component" value="Unassembled WGS sequence"/>
</dbReference>
<dbReference type="PANTHER" id="PTHR37842">
    <property type="match status" value="1"/>
</dbReference>
<dbReference type="STRING" id="2316362.A0A4Q2DY81"/>
<keyword evidence="3" id="KW-0732">Signal</keyword>
<proteinExistence type="predicted"/>
<feature type="chain" id="PRO_5020308326" evidence="3">
    <location>
        <begin position="23"/>
        <end position="325"/>
    </location>
</feature>